<gene>
    <name evidence="3" type="ordered locus">MODMU_0521</name>
</gene>
<dbReference type="OrthoDB" id="5197578at2"/>
<name>I4ERG5_MODI5</name>
<dbReference type="Proteomes" id="UP000006461">
    <property type="component" value="Chromosome"/>
</dbReference>
<feature type="signal peptide" evidence="2">
    <location>
        <begin position="1"/>
        <end position="16"/>
    </location>
</feature>
<evidence type="ECO:0000313" key="3">
    <source>
        <dbReference type="EMBL" id="CCH85978.1"/>
    </source>
</evidence>
<evidence type="ECO:0000256" key="1">
    <source>
        <dbReference type="SAM" id="MobiDB-lite"/>
    </source>
</evidence>
<keyword evidence="4" id="KW-1185">Reference proteome</keyword>
<dbReference type="HOGENOM" id="CLU_810550_0_0_11"/>
<proteinExistence type="predicted"/>
<feature type="compositionally biased region" description="Polar residues" evidence="1">
    <location>
        <begin position="135"/>
        <end position="151"/>
    </location>
</feature>
<dbReference type="KEGG" id="mmar:MODMU_0521"/>
<feature type="region of interest" description="Disordered" evidence="1">
    <location>
        <begin position="131"/>
        <end position="155"/>
    </location>
</feature>
<evidence type="ECO:0000256" key="2">
    <source>
        <dbReference type="SAM" id="SignalP"/>
    </source>
</evidence>
<dbReference type="STRING" id="477641.MODMU_0521"/>
<evidence type="ECO:0000313" key="4">
    <source>
        <dbReference type="Proteomes" id="UP000006461"/>
    </source>
</evidence>
<protein>
    <submittedName>
        <fullName evidence="3">Uncharacterized protein</fullName>
    </submittedName>
</protein>
<accession>I4ERG5</accession>
<keyword evidence="2" id="KW-0732">Signal</keyword>
<dbReference type="AlphaFoldDB" id="I4ERG5"/>
<dbReference type="OMA" id="QPSWGDA"/>
<organism evidence="3 4">
    <name type="scientific">Modestobacter italicus (strain DSM 44449 / CECT 9708 / BC 501)</name>
    <dbReference type="NCBI Taxonomy" id="2732864"/>
    <lineage>
        <taxon>Bacteria</taxon>
        <taxon>Bacillati</taxon>
        <taxon>Actinomycetota</taxon>
        <taxon>Actinomycetes</taxon>
        <taxon>Geodermatophilales</taxon>
        <taxon>Geodermatophilaceae</taxon>
        <taxon>Modestobacter</taxon>
    </lineage>
</organism>
<dbReference type="EMBL" id="FO203431">
    <property type="protein sequence ID" value="CCH85978.1"/>
    <property type="molecule type" value="Genomic_DNA"/>
</dbReference>
<feature type="chain" id="PRO_5039711847" evidence="2">
    <location>
        <begin position="17"/>
        <end position="290"/>
    </location>
</feature>
<sequence length="290" mass="28636">MLAAAGVLLTAAVALAGPAAAIEDPRRPAAEITHGPSCGPGVVRVEVTGGSQPRRVALVFDGIAEQDVTELAPGEQTELASGDVDWGQTVDVSVTITRPDGTAETPVEFGTYTRPTAEDCAAVAPVALSADAGPSTRTTTPAVPSWGTGQPSWGDADVEAASASSSSVAPGGVVTVRATGFTPGEPVQVSLLGRDGALTTVPAAPDGSVEAVVQIPRAAALGTATVQLVGGFSSATAGLDLQVAARVRPLAEQTTSVPVLAAGASLIGATSLLGLRAARRPRGSVLPAPC</sequence>
<reference evidence="3 4" key="1">
    <citation type="journal article" date="2012" name="J. Bacteriol.">
        <title>Genome Sequence of Radiation-Resistant Modestobacter marinus Strain BC501, a Representative Actinobacterium That Thrives on Calcareous Stone Surfaces.</title>
        <authorList>
            <person name="Normand P."/>
            <person name="Gury J."/>
            <person name="Pujic P."/>
            <person name="Chouaia B."/>
            <person name="Crotti E."/>
            <person name="Brusetti L."/>
            <person name="Daffonchio D."/>
            <person name="Vacherie B."/>
            <person name="Barbe V."/>
            <person name="Medigue C."/>
            <person name="Calteau A."/>
            <person name="Ghodhbane-Gtari F."/>
            <person name="Essoussi I."/>
            <person name="Nouioui I."/>
            <person name="Abbassi-Ghozzi I."/>
            <person name="Gtari M."/>
        </authorList>
    </citation>
    <scope>NUCLEOTIDE SEQUENCE [LARGE SCALE GENOMIC DNA]</scope>
    <source>
        <strain evidence="4">BC 501</strain>
    </source>
</reference>